<protein>
    <submittedName>
        <fullName evidence="3">Uncharacterized protein</fullName>
    </submittedName>
</protein>
<feature type="region of interest" description="Disordered" evidence="2">
    <location>
        <begin position="236"/>
        <end position="272"/>
    </location>
</feature>
<proteinExistence type="predicted"/>
<evidence type="ECO:0000313" key="3">
    <source>
        <dbReference type="EMBL" id="OLP97005.1"/>
    </source>
</evidence>
<sequence>MGKRNDKWGKHAGSQHAYDGRPWDSWQPSHSYKDKQKGSERQFPSYDVDWKQQDLEPIVELRAPTPRPTPTSFTRQVQIAVNIARKHDIRVAKLAEEQATKERRWKAYTTKMQQAFMQEHAKHRANLNKLKKETEEAMEAQKQAQMQLRDIFINAGSTKEIQGSSQGTAHAEWEAMMAGPQSMDLDGELAEAEAMKYAQTQEETMPCLVLGPAILLRLHHTGDLGSGAVAAKEQFHPGHASHPTPPKQGPRVGPNGRSPVKDLPKHTSVPLQGVGLATKLDARRATLPFGGAKSSAPVGPQPIVEPAPRPAPEYHILDDDQPEEMELPEPPGTTSPGFGNLE</sequence>
<organism evidence="3 4">
    <name type="scientific">Symbiodinium microadriaticum</name>
    <name type="common">Dinoflagellate</name>
    <name type="synonym">Zooxanthella microadriatica</name>
    <dbReference type="NCBI Taxonomy" id="2951"/>
    <lineage>
        <taxon>Eukaryota</taxon>
        <taxon>Sar</taxon>
        <taxon>Alveolata</taxon>
        <taxon>Dinophyceae</taxon>
        <taxon>Suessiales</taxon>
        <taxon>Symbiodiniaceae</taxon>
        <taxon>Symbiodinium</taxon>
    </lineage>
</organism>
<dbReference type="Proteomes" id="UP000186817">
    <property type="component" value="Unassembled WGS sequence"/>
</dbReference>
<dbReference type="OrthoDB" id="10591043at2759"/>
<comment type="caution">
    <text evidence="3">The sequence shown here is derived from an EMBL/GenBank/DDBJ whole genome shotgun (WGS) entry which is preliminary data.</text>
</comment>
<name>A0A1Q9DPB2_SYMMI</name>
<feature type="compositionally biased region" description="Pro residues" evidence="2">
    <location>
        <begin position="299"/>
        <end position="311"/>
    </location>
</feature>
<dbReference type="AlphaFoldDB" id="A0A1Q9DPB2"/>
<accession>A0A1Q9DPB2</accession>
<evidence type="ECO:0000313" key="4">
    <source>
        <dbReference type="Proteomes" id="UP000186817"/>
    </source>
</evidence>
<gene>
    <name evidence="3" type="ORF">AK812_SmicGene20708</name>
</gene>
<feature type="region of interest" description="Disordered" evidence="2">
    <location>
        <begin position="287"/>
        <end position="342"/>
    </location>
</feature>
<feature type="region of interest" description="Disordered" evidence="2">
    <location>
        <begin position="1"/>
        <end position="45"/>
    </location>
</feature>
<keyword evidence="4" id="KW-1185">Reference proteome</keyword>
<keyword evidence="1" id="KW-0175">Coiled coil</keyword>
<evidence type="ECO:0000256" key="1">
    <source>
        <dbReference type="SAM" id="Coils"/>
    </source>
</evidence>
<reference evidence="3 4" key="1">
    <citation type="submission" date="2016-02" db="EMBL/GenBank/DDBJ databases">
        <title>Genome analysis of coral dinoflagellate symbionts highlights evolutionary adaptations to a symbiotic lifestyle.</title>
        <authorList>
            <person name="Aranda M."/>
            <person name="Li Y."/>
            <person name="Liew Y.J."/>
            <person name="Baumgarten S."/>
            <person name="Simakov O."/>
            <person name="Wilson M."/>
            <person name="Piel J."/>
            <person name="Ashoor H."/>
            <person name="Bougouffa S."/>
            <person name="Bajic V.B."/>
            <person name="Ryu T."/>
            <person name="Ravasi T."/>
            <person name="Bayer T."/>
            <person name="Micklem G."/>
            <person name="Kim H."/>
            <person name="Bhak J."/>
            <person name="Lajeunesse T.C."/>
            <person name="Voolstra C.R."/>
        </authorList>
    </citation>
    <scope>NUCLEOTIDE SEQUENCE [LARGE SCALE GENOMIC DNA]</scope>
    <source>
        <strain evidence="3 4">CCMP2467</strain>
    </source>
</reference>
<feature type="coiled-coil region" evidence="1">
    <location>
        <begin position="113"/>
        <end position="150"/>
    </location>
</feature>
<dbReference type="EMBL" id="LSRX01000449">
    <property type="protein sequence ID" value="OLP97005.1"/>
    <property type="molecule type" value="Genomic_DNA"/>
</dbReference>
<feature type="compositionally biased region" description="Basic and acidic residues" evidence="2">
    <location>
        <begin position="31"/>
        <end position="40"/>
    </location>
</feature>
<evidence type="ECO:0000256" key="2">
    <source>
        <dbReference type="SAM" id="MobiDB-lite"/>
    </source>
</evidence>